<feature type="region of interest" description="Disordered" evidence="1">
    <location>
        <begin position="1"/>
        <end position="158"/>
    </location>
</feature>
<evidence type="ECO:0000313" key="3">
    <source>
        <dbReference type="Proteomes" id="UP000241769"/>
    </source>
</evidence>
<dbReference type="EMBL" id="MDYQ01000396">
    <property type="protein sequence ID" value="PRP75301.1"/>
    <property type="molecule type" value="Genomic_DNA"/>
</dbReference>
<feature type="compositionally biased region" description="Basic and acidic residues" evidence="1">
    <location>
        <begin position="93"/>
        <end position="102"/>
    </location>
</feature>
<feature type="non-terminal residue" evidence="2">
    <location>
        <position position="1"/>
    </location>
</feature>
<feature type="compositionally biased region" description="Basic and acidic residues" evidence="1">
    <location>
        <begin position="110"/>
        <end position="134"/>
    </location>
</feature>
<sequence length="211" mass="23167">RGSKNVSPQMEEAKNTPQMTSYPSSPESVPPSPKIITSTVPPPSQPLDMNPSLKVDLKQSVGPATPQSSHGDRRIIPAACDIQPSSSLGQSYEWKKQVKPVETRSAPPKAAREPEKDMNKREEFQTPKKEEVQVKHQTPATPPSRVMDPSPSEASTTTPLIKKEEGGFFSKIVIILSHCRNQDGTLCEITNCEEANDKVVRCICTFGLSFK</sequence>
<dbReference type="Proteomes" id="UP000241769">
    <property type="component" value="Unassembled WGS sequence"/>
</dbReference>
<proteinExistence type="predicted"/>
<evidence type="ECO:0000256" key="1">
    <source>
        <dbReference type="SAM" id="MobiDB-lite"/>
    </source>
</evidence>
<reference evidence="2 3" key="1">
    <citation type="journal article" date="2018" name="Genome Biol. Evol.">
        <title>Multiple Roots of Fruiting Body Formation in Amoebozoa.</title>
        <authorList>
            <person name="Hillmann F."/>
            <person name="Forbes G."/>
            <person name="Novohradska S."/>
            <person name="Ferling I."/>
            <person name="Riege K."/>
            <person name="Groth M."/>
            <person name="Westermann M."/>
            <person name="Marz M."/>
            <person name="Spaller T."/>
            <person name="Winckler T."/>
            <person name="Schaap P."/>
            <person name="Glockner G."/>
        </authorList>
    </citation>
    <scope>NUCLEOTIDE SEQUENCE [LARGE SCALE GENOMIC DNA]</scope>
    <source>
        <strain evidence="2 3">Jena</strain>
    </source>
</reference>
<gene>
    <name evidence="2" type="ORF">PROFUN_15801</name>
</gene>
<organism evidence="2 3">
    <name type="scientific">Planoprotostelium fungivorum</name>
    <dbReference type="NCBI Taxonomy" id="1890364"/>
    <lineage>
        <taxon>Eukaryota</taxon>
        <taxon>Amoebozoa</taxon>
        <taxon>Evosea</taxon>
        <taxon>Variosea</taxon>
        <taxon>Cavosteliida</taxon>
        <taxon>Cavosteliaceae</taxon>
        <taxon>Planoprotostelium</taxon>
    </lineage>
</organism>
<comment type="caution">
    <text evidence="2">The sequence shown here is derived from an EMBL/GenBank/DDBJ whole genome shotgun (WGS) entry which is preliminary data.</text>
</comment>
<accession>A0A2P6MUA4</accession>
<protein>
    <submittedName>
        <fullName evidence="2">Uncharacterized protein</fullName>
    </submittedName>
</protein>
<name>A0A2P6MUA4_9EUKA</name>
<dbReference type="AlphaFoldDB" id="A0A2P6MUA4"/>
<evidence type="ECO:0000313" key="2">
    <source>
        <dbReference type="EMBL" id="PRP75301.1"/>
    </source>
</evidence>
<keyword evidence="3" id="KW-1185">Reference proteome</keyword>
<dbReference type="InParanoid" id="A0A2P6MUA4"/>